<name>A0ABS1WT53_9GAMM</name>
<comment type="caution">
    <text evidence="2">The sequence shown here is derived from an EMBL/GenBank/DDBJ whole genome shotgun (WGS) entry which is preliminary data.</text>
</comment>
<gene>
    <name evidence="2" type="ORF">JM946_05285</name>
</gene>
<organism evidence="2 3">
    <name type="scientific">Steroidobacter gossypii</name>
    <dbReference type="NCBI Taxonomy" id="2805490"/>
    <lineage>
        <taxon>Bacteria</taxon>
        <taxon>Pseudomonadati</taxon>
        <taxon>Pseudomonadota</taxon>
        <taxon>Gammaproteobacteria</taxon>
        <taxon>Steroidobacterales</taxon>
        <taxon>Steroidobacteraceae</taxon>
        <taxon>Steroidobacter</taxon>
    </lineage>
</organism>
<proteinExistence type="predicted"/>
<protein>
    <submittedName>
        <fullName evidence="2">Uncharacterized protein</fullName>
    </submittedName>
</protein>
<reference evidence="2 3" key="1">
    <citation type="journal article" date="2021" name="Int. J. Syst. Evol. Microbiol.">
        <title>Steroidobacter gossypii sp. nov., isolated from soil of cotton cropping field.</title>
        <authorList>
            <person name="Huang R."/>
            <person name="Yang S."/>
            <person name="Zhen C."/>
            <person name="Liu W."/>
        </authorList>
    </citation>
    <scope>NUCLEOTIDE SEQUENCE [LARGE SCALE GENOMIC DNA]</scope>
    <source>
        <strain evidence="2 3">S1-65</strain>
    </source>
</reference>
<evidence type="ECO:0000256" key="1">
    <source>
        <dbReference type="SAM" id="MobiDB-lite"/>
    </source>
</evidence>
<accession>A0ABS1WT53</accession>
<sequence>MFVAHVHCPCFCTFSGPHPGSAGDRGSPPLVGHWRHERLAERRSENQIVQSRRKSLGLPADLRPRAATSASSRSALGGQRIPV</sequence>
<evidence type="ECO:0000313" key="3">
    <source>
        <dbReference type="Proteomes" id="UP000661077"/>
    </source>
</evidence>
<feature type="region of interest" description="Disordered" evidence="1">
    <location>
        <begin position="41"/>
        <end position="83"/>
    </location>
</feature>
<dbReference type="Proteomes" id="UP000661077">
    <property type="component" value="Unassembled WGS sequence"/>
</dbReference>
<evidence type="ECO:0000313" key="2">
    <source>
        <dbReference type="EMBL" id="MBM0104145.1"/>
    </source>
</evidence>
<dbReference type="EMBL" id="JAEVLS010000001">
    <property type="protein sequence ID" value="MBM0104145.1"/>
    <property type="molecule type" value="Genomic_DNA"/>
</dbReference>
<feature type="compositionally biased region" description="Low complexity" evidence="1">
    <location>
        <begin position="65"/>
        <end position="75"/>
    </location>
</feature>
<keyword evidence="3" id="KW-1185">Reference proteome</keyword>